<reference evidence="1" key="2">
    <citation type="journal article" date="2015" name="Fish Shellfish Immunol.">
        <title>Early steps in the European eel (Anguilla anguilla)-Vibrio vulnificus interaction in the gills: Role of the RtxA13 toxin.</title>
        <authorList>
            <person name="Callol A."/>
            <person name="Pajuelo D."/>
            <person name="Ebbesson L."/>
            <person name="Teles M."/>
            <person name="MacKenzie S."/>
            <person name="Amaro C."/>
        </authorList>
    </citation>
    <scope>NUCLEOTIDE SEQUENCE</scope>
</reference>
<name>A0A0E9SS75_ANGAN</name>
<evidence type="ECO:0000313" key="1">
    <source>
        <dbReference type="EMBL" id="JAH44219.1"/>
    </source>
</evidence>
<dbReference type="EMBL" id="GBXM01064358">
    <property type="protein sequence ID" value="JAH44219.1"/>
    <property type="molecule type" value="Transcribed_RNA"/>
</dbReference>
<accession>A0A0E9SS75</accession>
<proteinExistence type="predicted"/>
<protein>
    <submittedName>
        <fullName evidence="1">Uncharacterized protein</fullName>
    </submittedName>
</protein>
<organism evidence="1">
    <name type="scientific">Anguilla anguilla</name>
    <name type="common">European freshwater eel</name>
    <name type="synonym">Muraena anguilla</name>
    <dbReference type="NCBI Taxonomy" id="7936"/>
    <lineage>
        <taxon>Eukaryota</taxon>
        <taxon>Metazoa</taxon>
        <taxon>Chordata</taxon>
        <taxon>Craniata</taxon>
        <taxon>Vertebrata</taxon>
        <taxon>Euteleostomi</taxon>
        <taxon>Actinopterygii</taxon>
        <taxon>Neopterygii</taxon>
        <taxon>Teleostei</taxon>
        <taxon>Anguilliformes</taxon>
        <taxon>Anguillidae</taxon>
        <taxon>Anguilla</taxon>
    </lineage>
</organism>
<sequence length="10" mass="1167">MHYGMSVMVL</sequence>
<reference evidence="1" key="1">
    <citation type="submission" date="2014-11" db="EMBL/GenBank/DDBJ databases">
        <authorList>
            <person name="Amaro Gonzalez C."/>
        </authorList>
    </citation>
    <scope>NUCLEOTIDE SEQUENCE</scope>
</reference>